<reference evidence="12 13" key="1">
    <citation type="submission" date="2020-12" db="EMBL/GenBank/DDBJ databases">
        <title>Taxonomic evaluation of the Bacillus sporothermodurans group of bacteria based on whole genome sequences.</title>
        <authorList>
            <person name="Fiedler G."/>
            <person name="Herbstmann A.-D."/>
            <person name="Doll E."/>
            <person name="Wenning M."/>
            <person name="Brinks E."/>
            <person name="Kabisch J."/>
            <person name="Breitenwieser F."/>
            <person name="Lappann M."/>
            <person name="Boehnlein C."/>
            <person name="Franz C."/>
        </authorList>
    </citation>
    <scope>NUCLEOTIDE SEQUENCE [LARGE SCALE GENOMIC DNA]</scope>
    <source>
        <strain evidence="12 13">DSM 10599</strain>
    </source>
</reference>
<dbReference type="AlphaFoldDB" id="A0AB37HAC8"/>
<feature type="domain" description="GH10" evidence="11">
    <location>
        <begin position="58"/>
        <end position="406"/>
    </location>
</feature>
<accession>A0AB37HAC8</accession>
<evidence type="ECO:0000256" key="5">
    <source>
        <dbReference type="ARBA" id="ARBA00023277"/>
    </source>
</evidence>
<evidence type="ECO:0000313" key="12">
    <source>
        <dbReference type="EMBL" id="QQX25655.1"/>
    </source>
</evidence>
<keyword evidence="10" id="KW-0732">Signal</keyword>
<dbReference type="GO" id="GO:0031176">
    <property type="term" value="F:endo-1,4-beta-xylanase activity"/>
    <property type="evidence" value="ECO:0007669"/>
    <property type="project" value="UniProtKB-EC"/>
</dbReference>
<keyword evidence="4 9" id="KW-0378">Hydrolase</keyword>
<dbReference type="PROSITE" id="PS00591">
    <property type="entry name" value="GH10_1"/>
    <property type="match status" value="1"/>
</dbReference>
<dbReference type="InterPro" id="IPR031158">
    <property type="entry name" value="GH10_AS"/>
</dbReference>
<evidence type="ECO:0000256" key="3">
    <source>
        <dbReference type="ARBA" id="ARBA00022651"/>
    </source>
</evidence>
<dbReference type="Pfam" id="PF00331">
    <property type="entry name" value="Glyco_hydro_10"/>
    <property type="match status" value="1"/>
</dbReference>
<keyword evidence="3" id="KW-0858">Xylan degradation</keyword>
<dbReference type="Gene3D" id="3.20.20.80">
    <property type="entry name" value="Glycosidases"/>
    <property type="match status" value="1"/>
</dbReference>
<dbReference type="GO" id="GO:0045493">
    <property type="term" value="P:xylan catabolic process"/>
    <property type="evidence" value="ECO:0007669"/>
    <property type="project" value="UniProtKB-KW"/>
</dbReference>
<dbReference type="InterPro" id="IPR044846">
    <property type="entry name" value="GH10"/>
</dbReference>
<keyword evidence="5 9" id="KW-0119">Carbohydrate metabolism</keyword>
<feature type="active site" description="Nucleophile" evidence="8">
    <location>
        <position position="327"/>
    </location>
</feature>
<dbReference type="KEGG" id="hspo:JGZ69_01205"/>
<dbReference type="Proteomes" id="UP000595512">
    <property type="component" value="Chromosome"/>
</dbReference>
<name>A0AB37HAC8_9BACI</name>
<proteinExistence type="inferred from homology"/>
<dbReference type="InterPro" id="IPR017853">
    <property type="entry name" value="GH"/>
</dbReference>
<organism evidence="12 13">
    <name type="scientific">Heyndrickxia sporothermodurans</name>
    <dbReference type="NCBI Taxonomy" id="46224"/>
    <lineage>
        <taxon>Bacteria</taxon>
        <taxon>Bacillati</taxon>
        <taxon>Bacillota</taxon>
        <taxon>Bacilli</taxon>
        <taxon>Bacillales</taxon>
        <taxon>Bacillaceae</taxon>
        <taxon>Heyndrickxia</taxon>
    </lineage>
</organism>
<evidence type="ECO:0000256" key="2">
    <source>
        <dbReference type="ARBA" id="ARBA00004851"/>
    </source>
</evidence>
<evidence type="ECO:0000259" key="11">
    <source>
        <dbReference type="PROSITE" id="PS51760"/>
    </source>
</evidence>
<protein>
    <recommendedName>
        <fullName evidence="9">Beta-xylanase</fullName>
        <ecNumber evidence="9">3.2.1.8</ecNumber>
    </recommendedName>
</protein>
<evidence type="ECO:0000256" key="7">
    <source>
        <dbReference type="ARBA" id="ARBA00023326"/>
    </source>
</evidence>
<sequence length="980" mass="108562">MKGMIFLKKKARNLLTYFLALVFTLSSFPATTLPVTNASAAEVVNGKAPGTTTPRTSAKEVVSLKEVYKDYFLIGNTVSPADLTNKDKYDFMKYHYNALTPENVTKPDSIWPDPTRDPSFTSADNMLTQVKGDGFYTIGHTLAWHNQSAGWPPSGQKYTEARASLKRYISTIAGHYSQRPYKLDAWDVVNEAMRDNPDNPTDWRNALRSGNNPTERPSKWFEAYANGGNGWDYIYDAFLFAREAAPDATLYYNDFNDEELPNKAIAISSMIKELNERYANEHPKANGRKLIEGIGIQGHYNLRLKVDNLEKVLKIYSETGCEISITELDVQFNGTSADLPPTEAQLKEQAELYAKLFMLYKKYSDNIERVTFWGVADNNSWRGTGYPLLFDSNRAPKEAYWAIINPEAYLGLNDLPPKLTSFNFGSDVFNVAGKAEFDVNVPKDVSNIDFSAANVTHQYPDDDVDVSVKLNPASGTVSAGKRAVATVKIAWKESPNISTTYKINFGHMTAEWEKDQNYKDTGYRSSLNIRFSDGKAQFKLFQEFYNKTDGKLEMLNSKEFKPLPKHTSGTLTINTDSSIDDGHLKILKLKKSAWNQNWTPINPARVTDFTAQENFWRLAKKIESGKTYIVVSASSGLALTNRNVASVPETGGVTNAKRGLAGTPVTIADKIIVAPQLIQDNMRFIFNESTSPDPGPYTSANGYTGYTMLSLVHGGLVAPSIMWRDLSSDKTAPLRTDTTIGDSALDRAVWFNTSIDPDTGETTLFSHTGSSNYTYALHGSENGFVGQGGTGPLKEYAAASRVKLFEYVSDYKYEDITSLGAEIRLDPMKRIVSKRDTSIPLTADVPNGSKAVLKKDGVSVASATFTNGKTMISIKGSDVDTGANYAVVVYDGSDILGVRILPVITVASATPTAKVERLNGNQNRLIITVKEVYSDDSTEDFTEEVLIRNNSADVYQVGPYKVYVDTKGNNKIRKCYIVNE</sequence>
<dbReference type="PANTHER" id="PTHR31490:SF90">
    <property type="entry name" value="ENDO-1,4-BETA-XYLANASE A"/>
    <property type="match status" value="1"/>
</dbReference>
<dbReference type="InterPro" id="IPR001000">
    <property type="entry name" value="GH10_dom"/>
</dbReference>
<comment type="pathway">
    <text evidence="2">Glycan degradation; xylan degradation.</text>
</comment>
<evidence type="ECO:0000256" key="8">
    <source>
        <dbReference type="PROSITE-ProRule" id="PRU10061"/>
    </source>
</evidence>
<evidence type="ECO:0000256" key="6">
    <source>
        <dbReference type="ARBA" id="ARBA00023295"/>
    </source>
</evidence>
<evidence type="ECO:0000256" key="9">
    <source>
        <dbReference type="RuleBase" id="RU361174"/>
    </source>
</evidence>
<dbReference type="PRINTS" id="PR00134">
    <property type="entry name" value="GLHYDRLASE10"/>
</dbReference>
<dbReference type="RefSeq" id="WP_107958562.1">
    <property type="nucleotide sequence ID" value="NZ_CP066701.1"/>
</dbReference>
<feature type="chain" id="PRO_5044215483" description="Beta-xylanase" evidence="10">
    <location>
        <begin position="33"/>
        <end position="980"/>
    </location>
</feature>
<dbReference type="PROSITE" id="PS51760">
    <property type="entry name" value="GH10_2"/>
    <property type="match status" value="1"/>
</dbReference>
<comment type="catalytic activity">
    <reaction evidence="1 9">
        <text>Endohydrolysis of (1-&gt;4)-beta-D-xylosidic linkages in xylans.</text>
        <dbReference type="EC" id="3.2.1.8"/>
    </reaction>
</comment>
<dbReference type="SUPFAM" id="SSF51445">
    <property type="entry name" value="(Trans)glycosidases"/>
    <property type="match status" value="1"/>
</dbReference>
<evidence type="ECO:0000256" key="1">
    <source>
        <dbReference type="ARBA" id="ARBA00000681"/>
    </source>
</evidence>
<evidence type="ECO:0000313" key="13">
    <source>
        <dbReference type="Proteomes" id="UP000595512"/>
    </source>
</evidence>
<dbReference type="EC" id="3.2.1.8" evidence="9"/>
<dbReference type="EMBL" id="CP066701">
    <property type="protein sequence ID" value="QQX25655.1"/>
    <property type="molecule type" value="Genomic_DNA"/>
</dbReference>
<feature type="signal peptide" evidence="10">
    <location>
        <begin position="1"/>
        <end position="32"/>
    </location>
</feature>
<dbReference type="SMART" id="SM00633">
    <property type="entry name" value="Glyco_10"/>
    <property type="match status" value="1"/>
</dbReference>
<keyword evidence="7 9" id="KW-0624">Polysaccharide degradation</keyword>
<keyword evidence="6 9" id="KW-0326">Glycosidase</keyword>
<evidence type="ECO:0000256" key="10">
    <source>
        <dbReference type="SAM" id="SignalP"/>
    </source>
</evidence>
<evidence type="ECO:0000256" key="4">
    <source>
        <dbReference type="ARBA" id="ARBA00022801"/>
    </source>
</evidence>
<dbReference type="PANTHER" id="PTHR31490">
    <property type="entry name" value="GLYCOSYL HYDROLASE"/>
    <property type="match status" value="1"/>
</dbReference>
<comment type="similarity">
    <text evidence="9">Belongs to the glycosyl hydrolase 10 (cellulase F) family.</text>
</comment>
<gene>
    <name evidence="12" type="ORF">JGZ69_01205</name>
</gene>